<name>A0A0F9HXX1_9ZZZZ</name>
<comment type="caution">
    <text evidence="1">The sequence shown here is derived from an EMBL/GenBank/DDBJ whole genome shotgun (WGS) entry which is preliminary data.</text>
</comment>
<sequence>QLLSFLMNSSGNSSQMWRNSSSLDTGAYNVKDIDGTVRLASNPDADTNEGDYQQILFYEEAQSSGNRGSVETYLLDRSGL</sequence>
<evidence type="ECO:0000313" key="1">
    <source>
        <dbReference type="EMBL" id="KKM07912.1"/>
    </source>
</evidence>
<organism evidence="1">
    <name type="scientific">marine sediment metagenome</name>
    <dbReference type="NCBI Taxonomy" id="412755"/>
    <lineage>
        <taxon>unclassified sequences</taxon>
        <taxon>metagenomes</taxon>
        <taxon>ecological metagenomes</taxon>
    </lineage>
</organism>
<dbReference type="EMBL" id="LAZR01015669">
    <property type="protein sequence ID" value="KKM07912.1"/>
    <property type="molecule type" value="Genomic_DNA"/>
</dbReference>
<proteinExistence type="predicted"/>
<reference evidence="1" key="1">
    <citation type="journal article" date="2015" name="Nature">
        <title>Complex archaea that bridge the gap between prokaryotes and eukaryotes.</title>
        <authorList>
            <person name="Spang A."/>
            <person name="Saw J.H."/>
            <person name="Jorgensen S.L."/>
            <person name="Zaremba-Niedzwiedzka K."/>
            <person name="Martijn J."/>
            <person name="Lind A.E."/>
            <person name="van Eijk R."/>
            <person name="Schleper C."/>
            <person name="Guy L."/>
            <person name="Ettema T.J."/>
        </authorList>
    </citation>
    <scope>NUCLEOTIDE SEQUENCE</scope>
</reference>
<gene>
    <name evidence="1" type="ORF">LCGC14_1729130</name>
</gene>
<accession>A0A0F9HXX1</accession>
<protein>
    <submittedName>
        <fullName evidence="1">Uncharacterized protein</fullName>
    </submittedName>
</protein>
<feature type="non-terminal residue" evidence="1">
    <location>
        <position position="1"/>
    </location>
</feature>
<dbReference type="AlphaFoldDB" id="A0A0F9HXX1"/>